<dbReference type="OrthoDB" id="10261055at2759"/>
<dbReference type="Pfam" id="PF09261">
    <property type="entry name" value="Alpha-mann_mid"/>
    <property type="match status" value="1"/>
</dbReference>
<evidence type="ECO:0000313" key="11">
    <source>
        <dbReference type="Proteomes" id="UP000039865"/>
    </source>
</evidence>
<evidence type="ECO:0000256" key="2">
    <source>
        <dbReference type="ARBA" id="ARBA00009792"/>
    </source>
</evidence>
<dbReference type="Gene3D" id="2.70.98.30">
    <property type="entry name" value="Golgi alpha-mannosidase II, domain 4"/>
    <property type="match status" value="1"/>
</dbReference>
<accession>A0A078ARC3</accession>
<dbReference type="Proteomes" id="UP000039865">
    <property type="component" value="Unassembled WGS sequence"/>
</dbReference>
<dbReference type="InterPro" id="IPR028995">
    <property type="entry name" value="Glyco_hydro_57/38_cen_sf"/>
</dbReference>
<proteinExistence type="inferred from homology"/>
<dbReference type="InterPro" id="IPR015341">
    <property type="entry name" value="Glyco_hydro_38_cen"/>
</dbReference>
<dbReference type="InterPro" id="IPR037094">
    <property type="entry name" value="Glyco_hydro_38_cen_sf"/>
</dbReference>
<dbReference type="GO" id="GO:0005764">
    <property type="term" value="C:lysosome"/>
    <property type="evidence" value="ECO:0007669"/>
    <property type="project" value="TreeGrafter"/>
</dbReference>
<evidence type="ECO:0000313" key="10">
    <source>
        <dbReference type="EMBL" id="CDW83393.1"/>
    </source>
</evidence>
<dbReference type="GO" id="GO:0006013">
    <property type="term" value="P:mannose metabolic process"/>
    <property type="evidence" value="ECO:0007669"/>
    <property type="project" value="InterPro"/>
</dbReference>
<evidence type="ECO:0000256" key="6">
    <source>
        <dbReference type="ARBA" id="ARBA00023295"/>
    </source>
</evidence>
<dbReference type="SUPFAM" id="SSF74650">
    <property type="entry name" value="Galactose mutarotase-like"/>
    <property type="match status" value="1"/>
</dbReference>
<dbReference type="PANTHER" id="PTHR11607">
    <property type="entry name" value="ALPHA-MANNOSIDASE"/>
    <property type="match status" value="1"/>
</dbReference>
<keyword evidence="6" id="KW-0326">Glycosidase</keyword>
<evidence type="ECO:0000256" key="4">
    <source>
        <dbReference type="ARBA" id="ARBA00022801"/>
    </source>
</evidence>
<organism evidence="10 11">
    <name type="scientific">Stylonychia lemnae</name>
    <name type="common">Ciliate</name>
    <dbReference type="NCBI Taxonomy" id="5949"/>
    <lineage>
        <taxon>Eukaryota</taxon>
        <taxon>Sar</taxon>
        <taxon>Alveolata</taxon>
        <taxon>Ciliophora</taxon>
        <taxon>Intramacronucleata</taxon>
        <taxon>Spirotrichea</taxon>
        <taxon>Stichotrichia</taxon>
        <taxon>Sporadotrichida</taxon>
        <taxon>Oxytrichidae</taxon>
        <taxon>Stylonychinae</taxon>
        <taxon>Stylonychia</taxon>
    </lineage>
</organism>
<protein>
    <submittedName>
        <fullName evidence="10">Lysosomal alpha</fullName>
    </submittedName>
</protein>
<feature type="compositionally biased region" description="Basic residues" evidence="7">
    <location>
        <begin position="1025"/>
        <end position="1034"/>
    </location>
</feature>
<dbReference type="InterPro" id="IPR050843">
    <property type="entry name" value="Glycosyl_Hydrlase_38"/>
</dbReference>
<evidence type="ECO:0000256" key="3">
    <source>
        <dbReference type="ARBA" id="ARBA00022723"/>
    </source>
</evidence>
<dbReference type="GO" id="GO:0030246">
    <property type="term" value="F:carbohydrate binding"/>
    <property type="evidence" value="ECO:0007669"/>
    <property type="project" value="InterPro"/>
</dbReference>
<feature type="transmembrane region" description="Helical" evidence="8">
    <location>
        <begin position="1052"/>
        <end position="1072"/>
    </location>
</feature>
<evidence type="ECO:0000256" key="8">
    <source>
        <dbReference type="SAM" id="Phobius"/>
    </source>
</evidence>
<dbReference type="GO" id="GO:0004559">
    <property type="term" value="F:alpha-mannosidase activity"/>
    <property type="evidence" value="ECO:0007669"/>
    <property type="project" value="InterPro"/>
</dbReference>
<dbReference type="EMBL" id="CCKQ01011817">
    <property type="protein sequence ID" value="CDW83393.1"/>
    <property type="molecule type" value="Genomic_DNA"/>
</dbReference>
<name>A0A078ARC3_STYLE</name>
<evidence type="ECO:0000256" key="7">
    <source>
        <dbReference type="SAM" id="MobiDB-lite"/>
    </source>
</evidence>
<dbReference type="InterPro" id="IPR027291">
    <property type="entry name" value="Glyco_hydro_38_N_sf"/>
</dbReference>
<keyword evidence="8" id="KW-0472">Membrane</keyword>
<dbReference type="SUPFAM" id="SSF88688">
    <property type="entry name" value="Families 57/38 glycoside transferase middle domain"/>
    <property type="match status" value="1"/>
</dbReference>
<dbReference type="InterPro" id="IPR011330">
    <property type="entry name" value="Glyco_hydro/deAcase_b/a-brl"/>
</dbReference>
<sequence length="1088" mass="126734">MPFLILTQMQDGYKPLKVTIVRAFSIFQTHQSLLWRQILNINLIGLKLDIFKDGGMNKLNKQKKGSKNQQIGSKFNLPHVGWQLDPFGYSAVTPSLFSEYGIDTLFITRIGTKVKEDLKKQGHLQFKWRGHNPNQELFVQVYQGEVYTVTHQIPYDPQMKAKSCGFEDIAAENLMCLDYFVQDVVNNFMNTTDLHADKGDHVFHIPAFFGDDFTYTRGQETFYYIDKFANLLSKHSKERYFIQMDIKYSTIDEYLEDIAKVNTTYPIYQGDFLPYIEAMNCPVEECPLGIRFDYWSGYYSTKPVFKQQIRDLLNLQRNSEKLLMFSLFVQYLASEEMDQRGIIQILNRTREQTSILTHHDAITGTHTHHAKKDYSLRIDQATTLLKANNQDILQQLDILMKKYQGEHDNLFNLLNFLYDEKAKHGISDFQHIRVFNQELSGMSDLIVKFEAKESKYMVILDSNFNEMLAQQRVIKDWETKQVDIQRENELQVEVSMLIKDYNPLSILSFIMITFNSIEECRSFLNSDFMTNEGQFKRDERYCYSYYESSYQTSIDEDGILIENKDHKIHINAQGMIDKLTQGELEIAVSQNYMRYDGKDTNSGLYLFNPYSKAELIEGLRLVKVIKDDGPLFQCLKIFHQSDKQGDILFSNDICLDKYGDSQDLIHQNLRAYTSTYNELVLRQQIIEINGKQAVNLDFYTDDSIKQIKRKVYTLQEAIQIGISMASGQDEFVGYNGYPCNNGLVINGMSAGVSIGMSLSHPVTCHLIDSNTFEMILTRSLGNNDIKGISSLRNTDITLSDLKINLNIDKVNDYKTSIDFINTYNLGKALIKDQPLIFTHEVDNKWNKEVYMDYQIFKNSIIEDRDVQLKKVHYDEEKKQIYLYIKNTLPQQIEIESENFKPLEHGKIKLSQLGHLKPLISQFQNVFIGDDRQILQDIKPRYETYDQIYPNFEKKNICESSTQICLEPNEIAVIWVQMQFTEEEQAQISNDLSQIDREEEIRRLQKEQAQQNLQQQQPSLDETQNNKKRQRRKYNKREMPVEGDSRTHLCFKLHIIALLILAQMGTAAFLFYASCAANKKKSKSSNHSH</sequence>
<dbReference type="InterPro" id="IPR000602">
    <property type="entry name" value="Glyco_hydro_38_N"/>
</dbReference>
<dbReference type="InParanoid" id="A0A078ARC3"/>
<keyword evidence="11" id="KW-1185">Reference proteome</keyword>
<feature type="domain" description="Glycoside hydrolase family 38 central" evidence="9">
    <location>
        <begin position="293"/>
        <end position="378"/>
    </location>
</feature>
<comment type="similarity">
    <text evidence="2">Belongs to the glycosyl hydrolase 38 family.</text>
</comment>
<dbReference type="SMART" id="SM00872">
    <property type="entry name" value="Alpha-mann_mid"/>
    <property type="match status" value="1"/>
</dbReference>
<dbReference type="Gene3D" id="1.20.1270.50">
    <property type="entry name" value="Glycoside hydrolase family 38, central domain"/>
    <property type="match status" value="1"/>
</dbReference>
<reference evidence="10 11" key="1">
    <citation type="submission" date="2014-06" db="EMBL/GenBank/DDBJ databases">
        <authorList>
            <person name="Swart Estienne"/>
        </authorList>
    </citation>
    <scope>NUCLEOTIDE SEQUENCE [LARGE SCALE GENOMIC DNA]</scope>
    <source>
        <strain evidence="10 11">130c</strain>
    </source>
</reference>
<dbReference type="PANTHER" id="PTHR11607:SF3">
    <property type="entry name" value="LYSOSOMAL ALPHA-MANNOSIDASE"/>
    <property type="match status" value="1"/>
</dbReference>
<keyword evidence="4" id="KW-0378">Hydrolase</keyword>
<keyword evidence="3" id="KW-0479">Metal-binding</keyword>
<dbReference type="GO" id="GO:0046872">
    <property type="term" value="F:metal ion binding"/>
    <property type="evidence" value="ECO:0007669"/>
    <property type="project" value="UniProtKB-KW"/>
</dbReference>
<dbReference type="Pfam" id="PF01074">
    <property type="entry name" value="Glyco_hydro_38N"/>
    <property type="match status" value="1"/>
</dbReference>
<dbReference type="AlphaFoldDB" id="A0A078ARC3"/>
<gene>
    <name evidence="10" type="primary">Contig7348.g7850</name>
    <name evidence="10" type="ORF">STYLEM_12439</name>
</gene>
<feature type="region of interest" description="Disordered" evidence="7">
    <location>
        <begin position="1005"/>
        <end position="1039"/>
    </location>
</feature>
<keyword evidence="8" id="KW-0812">Transmembrane</keyword>
<evidence type="ECO:0000256" key="5">
    <source>
        <dbReference type="ARBA" id="ARBA00022833"/>
    </source>
</evidence>
<comment type="cofactor">
    <cofactor evidence="1">
        <name>Zn(2+)</name>
        <dbReference type="ChEBI" id="CHEBI:29105"/>
    </cofactor>
</comment>
<keyword evidence="5" id="KW-0862">Zinc</keyword>
<keyword evidence="8" id="KW-1133">Transmembrane helix</keyword>
<dbReference type="InterPro" id="IPR011013">
    <property type="entry name" value="Gal_mutarotase_sf_dom"/>
</dbReference>
<evidence type="ECO:0000259" key="9">
    <source>
        <dbReference type="SMART" id="SM00872"/>
    </source>
</evidence>
<dbReference type="SUPFAM" id="SSF88713">
    <property type="entry name" value="Glycoside hydrolase/deacetylase"/>
    <property type="match status" value="1"/>
</dbReference>
<feature type="compositionally biased region" description="Low complexity" evidence="7">
    <location>
        <begin position="1006"/>
        <end position="1016"/>
    </location>
</feature>
<dbReference type="Gene3D" id="3.20.110.10">
    <property type="entry name" value="Glycoside hydrolase 38, N terminal domain"/>
    <property type="match status" value="1"/>
</dbReference>
<evidence type="ECO:0000256" key="1">
    <source>
        <dbReference type="ARBA" id="ARBA00001947"/>
    </source>
</evidence>